<proteinExistence type="predicted"/>
<dbReference type="EMBL" id="AZEC01000012">
    <property type="protein sequence ID" value="KRL11330.1"/>
    <property type="molecule type" value="Genomic_DNA"/>
</dbReference>
<evidence type="ECO:0000256" key="1">
    <source>
        <dbReference type="SAM" id="Phobius"/>
    </source>
</evidence>
<keyword evidence="1" id="KW-0812">Transmembrane</keyword>
<protein>
    <recommendedName>
        <fullName evidence="4">Integral membrane protein</fullName>
    </recommendedName>
</protein>
<keyword evidence="1" id="KW-1133">Transmembrane helix</keyword>
<dbReference type="PATRIC" id="fig|1423792.3.peg.713"/>
<name>A0A0R1N1C9_9LACO</name>
<keyword evidence="3" id="KW-1185">Reference proteome</keyword>
<evidence type="ECO:0000313" key="3">
    <source>
        <dbReference type="Proteomes" id="UP000051330"/>
    </source>
</evidence>
<dbReference type="Proteomes" id="UP000051330">
    <property type="component" value="Unassembled WGS sequence"/>
</dbReference>
<feature type="transmembrane region" description="Helical" evidence="1">
    <location>
        <begin position="84"/>
        <end position="117"/>
    </location>
</feature>
<gene>
    <name evidence="2" type="ORF">FD09_GL000698</name>
</gene>
<evidence type="ECO:0000313" key="2">
    <source>
        <dbReference type="EMBL" id="KRL11330.1"/>
    </source>
</evidence>
<accession>A0A0R1N1C9</accession>
<evidence type="ECO:0008006" key="4">
    <source>
        <dbReference type="Google" id="ProtNLM"/>
    </source>
</evidence>
<comment type="caution">
    <text evidence="2">The sequence shown here is derived from an EMBL/GenBank/DDBJ whole genome shotgun (WGS) entry which is preliminary data.</text>
</comment>
<feature type="transmembrane region" description="Helical" evidence="1">
    <location>
        <begin position="153"/>
        <end position="174"/>
    </location>
</feature>
<dbReference type="OrthoDB" id="2242293at2"/>
<dbReference type="AlphaFoldDB" id="A0A0R1N1C9"/>
<dbReference type="Pfam" id="PF22564">
    <property type="entry name" value="HAAS"/>
    <property type="match status" value="1"/>
</dbReference>
<organism evidence="2 3">
    <name type="scientific">Schleiferilactobacillus perolens DSM 12744</name>
    <dbReference type="NCBI Taxonomy" id="1423792"/>
    <lineage>
        <taxon>Bacteria</taxon>
        <taxon>Bacillati</taxon>
        <taxon>Bacillota</taxon>
        <taxon>Bacilli</taxon>
        <taxon>Lactobacillales</taxon>
        <taxon>Lactobacillaceae</taxon>
        <taxon>Schleiferilactobacillus</taxon>
    </lineage>
</organism>
<feature type="transmembrane region" description="Helical" evidence="1">
    <location>
        <begin position="123"/>
        <end position="146"/>
    </location>
</feature>
<dbReference type="STRING" id="1423792.FD09_GL000698"/>
<sequence>MTIDQYFIALEQALSPMQPDDRASALDYYREYVEDAGLTDSTLVIQRLGTPKQLAAHLLADKSIEEAAEPVTAPKRRYQKNAHMVWLIVLAVLSAPLSLPLVIIVAVLLLSGLLILASTAFTAIVAVGALILTGAGVGLAGLYIGISLLWANYFMALTYIGFGLAGVGLALLLFPFCRQLTRASAHVIGGFATFIYRKITFQHKPVEGGGAA</sequence>
<dbReference type="RefSeq" id="WP_057821562.1">
    <property type="nucleotide sequence ID" value="NZ_AZEC01000012.1"/>
</dbReference>
<keyword evidence="1" id="KW-0472">Membrane</keyword>
<reference evidence="2 3" key="1">
    <citation type="journal article" date="2015" name="Genome Announc.">
        <title>Expanding the biotechnology potential of lactobacilli through comparative genomics of 213 strains and associated genera.</title>
        <authorList>
            <person name="Sun Z."/>
            <person name="Harris H.M."/>
            <person name="McCann A."/>
            <person name="Guo C."/>
            <person name="Argimon S."/>
            <person name="Zhang W."/>
            <person name="Yang X."/>
            <person name="Jeffery I.B."/>
            <person name="Cooney J.C."/>
            <person name="Kagawa T.F."/>
            <person name="Liu W."/>
            <person name="Song Y."/>
            <person name="Salvetti E."/>
            <person name="Wrobel A."/>
            <person name="Rasinkangas P."/>
            <person name="Parkhill J."/>
            <person name="Rea M.C."/>
            <person name="O'Sullivan O."/>
            <person name="Ritari J."/>
            <person name="Douillard F.P."/>
            <person name="Paul Ross R."/>
            <person name="Yang R."/>
            <person name="Briner A.E."/>
            <person name="Felis G.E."/>
            <person name="de Vos W.M."/>
            <person name="Barrangou R."/>
            <person name="Klaenhammer T.R."/>
            <person name="Caufield P.W."/>
            <person name="Cui Y."/>
            <person name="Zhang H."/>
            <person name="O'Toole P.W."/>
        </authorList>
    </citation>
    <scope>NUCLEOTIDE SEQUENCE [LARGE SCALE GENOMIC DNA]</scope>
    <source>
        <strain evidence="2 3">DSM 12744</strain>
    </source>
</reference>